<dbReference type="InterPro" id="IPR027417">
    <property type="entry name" value="P-loop_NTPase"/>
</dbReference>
<dbReference type="SUPFAM" id="SSF52540">
    <property type="entry name" value="P-loop containing nucleoside triphosphate hydrolases"/>
    <property type="match status" value="1"/>
</dbReference>
<dbReference type="OMA" id="QYMQMNG"/>
<accession>U4LCH5</accession>
<evidence type="ECO:0000259" key="17">
    <source>
        <dbReference type="PROSITE" id="PS51997"/>
    </source>
</evidence>
<evidence type="ECO:0000256" key="3">
    <source>
        <dbReference type="ARBA" id="ARBA00022490"/>
    </source>
</evidence>
<protein>
    <submittedName>
        <fullName evidence="18">Similar to Regulator of nonsense transcripts 1 homolog acc. no. Q9HEH1</fullName>
    </submittedName>
</protein>
<dbReference type="Proteomes" id="UP000018144">
    <property type="component" value="Unassembled WGS sequence"/>
</dbReference>
<dbReference type="GO" id="GO:0003678">
    <property type="term" value="F:DNA helicase activity"/>
    <property type="evidence" value="ECO:0007669"/>
    <property type="project" value="UniProtKB-EC"/>
</dbReference>
<dbReference type="CDD" id="cd21407">
    <property type="entry name" value="1B_UPF1-like"/>
    <property type="match status" value="1"/>
</dbReference>
<dbReference type="SMART" id="SM00382">
    <property type="entry name" value="AAA"/>
    <property type="match status" value="1"/>
</dbReference>
<reference evidence="18 19" key="1">
    <citation type="journal article" date="2013" name="PLoS Genet.">
        <title>The genome and development-dependent transcriptomes of Pyronema confluens: a window into fungal evolution.</title>
        <authorList>
            <person name="Traeger S."/>
            <person name="Altegoer F."/>
            <person name="Freitag M."/>
            <person name="Gabaldon T."/>
            <person name="Kempken F."/>
            <person name="Kumar A."/>
            <person name="Marcet-Houben M."/>
            <person name="Poggeler S."/>
            <person name="Stajich J.E."/>
            <person name="Nowrousian M."/>
        </authorList>
    </citation>
    <scope>NUCLEOTIDE SEQUENCE [LARGE SCALE GENOMIC DNA]</scope>
    <source>
        <strain evidence="19">CBS 100304</strain>
        <tissue evidence="18">Vegetative mycelium</tissue>
    </source>
</reference>
<evidence type="ECO:0000256" key="14">
    <source>
        <dbReference type="ARBA" id="ARBA00055561"/>
    </source>
</evidence>
<evidence type="ECO:0000256" key="4">
    <source>
        <dbReference type="ARBA" id="ARBA00022723"/>
    </source>
</evidence>
<feature type="domain" description="Upf1" evidence="17">
    <location>
        <begin position="74"/>
        <end position="231"/>
    </location>
</feature>
<name>U4LCH5_PYROM</name>
<proteinExistence type="inferred from homology"/>
<evidence type="ECO:0000256" key="11">
    <source>
        <dbReference type="ARBA" id="ARBA00023161"/>
    </source>
</evidence>
<dbReference type="FunFam" id="3.40.50.300:FF:000097">
    <property type="entry name" value="Regulator of nonsense transcripts 1"/>
    <property type="match status" value="1"/>
</dbReference>
<dbReference type="InterPro" id="IPR047187">
    <property type="entry name" value="SF1_C_Upf1"/>
</dbReference>
<dbReference type="CDD" id="cd21400">
    <property type="entry name" value="ZBD_UPF1-like"/>
    <property type="match status" value="1"/>
</dbReference>
<keyword evidence="10" id="KW-0067">ATP-binding</keyword>
<dbReference type="InterPro" id="IPR040812">
    <property type="entry name" value="UPF1_1B_dom"/>
</dbReference>
<evidence type="ECO:0000256" key="15">
    <source>
        <dbReference type="PROSITE-ProRule" id="PRU01341"/>
    </source>
</evidence>
<evidence type="ECO:0000256" key="1">
    <source>
        <dbReference type="ARBA" id="ARBA00004496"/>
    </source>
</evidence>
<comment type="subcellular location">
    <subcellularLocation>
        <location evidence="1">Cytoplasm</location>
    </subcellularLocation>
</comment>
<comment type="function">
    <text evidence="14">RNA-dependent helicase required for nonsense-mediated decay (NMD) of aberrant mRNAs containing premature stop codons and modulates the expression level of normal mRNAs. Also capable of unwinding double-stranded DNA and translocating on single-stranded DNA.</text>
</comment>
<evidence type="ECO:0000256" key="16">
    <source>
        <dbReference type="SAM" id="MobiDB-lite"/>
    </source>
</evidence>
<dbReference type="PROSITE" id="PS51997">
    <property type="entry name" value="UPF1_CH_RICH"/>
    <property type="match status" value="1"/>
</dbReference>
<keyword evidence="7" id="KW-0378">Hydrolase</keyword>
<dbReference type="EMBL" id="HF935389">
    <property type="protein sequence ID" value="CCX08027.1"/>
    <property type="molecule type" value="Genomic_DNA"/>
</dbReference>
<keyword evidence="4 15" id="KW-0479">Metal-binding</keyword>
<organism evidence="18 19">
    <name type="scientific">Pyronema omphalodes (strain CBS 100304)</name>
    <name type="common">Pyronema confluens</name>
    <dbReference type="NCBI Taxonomy" id="1076935"/>
    <lineage>
        <taxon>Eukaryota</taxon>
        <taxon>Fungi</taxon>
        <taxon>Dikarya</taxon>
        <taxon>Ascomycota</taxon>
        <taxon>Pezizomycotina</taxon>
        <taxon>Pezizomycetes</taxon>
        <taxon>Pezizales</taxon>
        <taxon>Pyronemataceae</taxon>
        <taxon>Pyronema</taxon>
    </lineage>
</organism>
<evidence type="ECO:0000256" key="13">
    <source>
        <dbReference type="ARBA" id="ARBA00049390"/>
    </source>
</evidence>
<evidence type="ECO:0000256" key="7">
    <source>
        <dbReference type="ARBA" id="ARBA00022801"/>
    </source>
</evidence>
<evidence type="ECO:0000256" key="12">
    <source>
        <dbReference type="ARBA" id="ARBA00048432"/>
    </source>
</evidence>
<keyword evidence="19" id="KW-1185">Reference proteome</keyword>
<dbReference type="Gene3D" id="3.40.50.300">
    <property type="entry name" value="P-loop containing nucleotide triphosphate hydrolases"/>
    <property type="match status" value="2"/>
</dbReference>
<evidence type="ECO:0000256" key="2">
    <source>
        <dbReference type="ARBA" id="ARBA00007913"/>
    </source>
</evidence>
<evidence type="ECO:0000256" key="9">
    <source>
        <dbReference type="ARBA" id="ARBA00022833"/>
    </source>
</evidence>
<dbReference type="STRING" id="1076935.U4LCH5"/>
<evidence type="ECO:0000256" key="10">
    <source>
        <dbReference type="ARBA" id="ARBA00022840"/>
    </source>
</evidence>
<dbReference type="PANTHER" id="PTHR10887:SF364">
    <property type="entry name" value="REGULATOR OF NONSENSE TRANSCRIPTS 1"/>
    <property type="match status" value="1"/>
</dbReference>
<dbReference type="GO" id="GO:0005737">
    <property type="term" value="C:cytoplasm"/>
    <property type="evidence" value="ECO:0007669"/>
    <property type="project" value="UniProtKB-SubCell"/>
</dbReference>
<evidence type="ECO:0000313" key="18">
    <source>
        <dbReference type="EMBL" id="CCX08027.1"/>
    </source>
</evidence>
<feature type="region of interest" description="CC/SHH/C" evidence="15">
    <location>
        <begin position="96"/>
        <end position="124"/>
    </location>
</feature>
<keyword evidence="6 15" id="KW-0863">Zinc-finger</keyword>
<dbReference type="GO" id="GO:0003724">
    <property type="term" value="F:RNA helicase activity"/>
    <property type="evidence" value="ECO:0007669"/>
    <property type="project" value="UniProtKB-EC"/>
</dbReference>
<dbReference type="InterPro" id="IPR003593">
    <property type="entry name" value="AAA+_ATPase"/>
</dbReference>
<dbReference type="InterPro" id="IPR045055">
    <property type="entry name" value="DNA2/NAM7-like"/>
</dbReference>
<dbReference type="GO" id="GO:0016787">
    <property type="term" value="F:hydrolase activity"/>
    <property type="evidence" value="ECO:0007669"/>
    <property type="project" value="UniProtKB-KW"/>
</dbReference>
<keyword evidence="9 15" id="KW-0862">Zinc</keyword>
<dbReference type="Pfam" id="PF13086">
    <property type="entry name" value="AAA_11"/>
    <property type="match status" value="2"/>
</dbReference>
<comment type="catalytic activity">
    <reaction evidence="12">
        <text>ATP + H2O = ADP + phosphate + H(+)</text>
        <dbReference type="Rhea" id="RHEA:13065"/>
        <dbReference type="ChEBI" id="CHEBI:15377"/>
        <dbReference type="ChEBI" id="CHEBI:15378"/>
        <dbReference type="ChEBI" id="CHEBI:30616"/>
        <dbReference type="ChEBI" id="CHEBI:43474"/>
        <dbReference type="ChEBI" id="CHEBI:456216"/>
        <dbReference type="EC" id="3.6.4.12"/>
    </reaction>
    <physiologicalReaction direction="left-to-right" evidence="12">
        <dbReference type="Rhea" id="RHEA:13066"/>
    </physiologicalReaction>
</comment>
<keyword evidence="3" id="KW-0963">Cytoplasm</keyword>
<dbReference type="CDD" id="cd18808">
    <property type="entry name" value="SF1_C_Upf1"/>
    <property type="match status" value="1"/>
</dbReference>
<comment type="similarity">
    <text evidence="2">Belongs to the DNA2/NAM7 helicase family.</text>
</comment>
<evidence type="ECO:0000256" key="5">
    <source>
        <dbReference type="ARBA" id="ARBA00022741"/>
    </source>
</evidence>
<dbReference type="eggNOG" id="KOG1802">
    <property type="taxonomic scope" value="Eukaryota"/>
</dbReference>
<dbReference type="InterPro" id="IPR041679">
    <property type="entry name" value="DNA2/NAM7-like_C"/>
</dbReference>
<dbReference type="OrthoDB" id="6513042at2759"/>
<dbReference type="GO" id="GO:0008270">
    <property type="term" value="F:zinc ion binding"/>
    <property type="evidence" value="ECO:0007669"/>
    <property type="project" value="UniProtKB-UniRule"/>
</dbReference>
<dbReference type="AlphaFoldDB" id="U4LCH5"/>
<dbReference type="GO" id="GO:0003723">
    <property type="term" value="F:RNA binding"/>
    <property type="evidence" value="ECO:0007669"/>
    <property type="project" value="InterPro"/>
</dbReference>
<dbReference type="GO" id="GO:0000184">
    <property type="term" value="P:nuclear-transcribed mRNA catabolic process, nonsense-mediated decay"/>
    <property type="evidence" value="ECO:0007669"/>
    <property type="project" value="UniProtKB-KW"/>
</dbReference>
<dbReference type="Pfam" id="PF09416">
    <property type="entry name" value="UPF1_Zn_bind"/>
    <property type="match status" value="1"/>
</dbReference>
<keyword evidence="5" id="KW-0547">Nucleotide-binding</keyword>
<comment type="catalytic activity">
    <reaction evidence="13">
        <text>ATP + H2O = ADP + phosphate + H(+)</text>
        <dbReference type="Rhea" id="RHEA:13065"/>
        <dbReference type="ChEBI" id="CHEBI:15377"/>
        <dbReference type="ChEBI" id="CHEBI:15378"/>
        <dbReference type="ChEBI" id="CHEBI:30616"/>
        <dbReference type="ChEBI" id="CHEBI:43474"/>
        <dbReference type="ChEBI" id="CHEBI:456216"/>
        <dbReference type="EC" id="3.6.4.13"/>
    </reaction>
    <physiologicalReaction direction="left-to-right" evidence="13">
        <dbReference type="Rhea" id="RHEA:13066"/>
    </physiologicalReaction>
</comment>
<evidence type="ECO:0000313" key="19">
    <source>
        <dbReference type="Proteomes" id="UP000018144"/>
    </source>
</evidence>
<dbReference type="PANTHER" id="PTHR10887">
    <property type="entry name" value="DNA2/NAM7 HELICASE FAMILY"/>
    <property type="match status" value="1"/>
</dbReference>
<feature type="region of interest" description="Disordered" evidence="16">
    <location>
        <begin position="961"/>
        <end position="986"/>
    </location>
</feature>
<evidence type="ECO:0000256" key="6">
    <source>
        <dbReference type="ARBA" id="ARBA00022771"/>
    </source>
</evidence>
<keyword evidence="8" id="KW-0347">Helicase</keyword>
<keyword evidence="11" id="KW-0866">Nonsense-mediated mRNA decay</keyword>
<dbReference type="GO" id="GO:0005524">
    <property type="term" value="F:ATP binding"/>
    <property type="evidence" value="ECO:0007669"/>
    <property type="project" value="UniProtKB-KW"/>
</dbReference>
<sequence length="1041" mass="114898">MDGSFTHLGNHFDDTASTIETSSVYDLKARRHDDDEDTVDDTLSLVSVPVGRSASGDRNYGEEDGLGPVDLDDDAELPAHSCAYCGIHSPACVVKCLLCNKWFCSARGNTSSSHIINHLVRARHKEVSLHPHSALGETTLECYNCGTKNVFLLGFIPAKSDTVVVLLCRQPCASAPSSKDMNWDTQRWQPLIEDRSFLPWLVSTPSDAEQLRARHLSPQMIGKLEELWKENANATVADLERGAGVDDEPAHVLLRYDDAYQYQNIFGPLVKIEADYDRKLKESQSQDNLIVRWDIGLNNKHLASFVLPKLELGDVKLAVGDEMRLRYVGELRAHWEGVGYVIKIPNNQSDEVTIELRRNANDKSVPTECTHAFCADYVWKATSFDRMQLAMKSFAVDEMSVSGYIYHRLLGHEVAAAPLKTAIPRRFSVPGLPELNVSQVNAVKSVLQKPLSLIQGPPGTGKTVTSATIVYHLAKSSGSQVLVCAPSNVAVDQLTEKIHRTGLKVVRLTAKSREDVESQVSFLSLHEQVRLNDTNIELVKLSQLKNELGELSFQDEKKFKQLTRNAEREILNNADVICCTCVGAGDPRVSKLKFRTVLIDESTQAAEPECMIPLVLGCKQLVLVGDHQQLGPVIMNKKAARAGLHQSLFERLVILGCQPIRLNGSLQNGVTTQERLRRNVDFPWPVADAPMMFWSNVGNEEISASGTSYLNRTEASACEKIITRFFKAGVQPSQIGIITPYEGQRSYIVSSMQTNGSLRKELYKEIEVASVDAFQGREKDYIVLSCVRSNDHQGIGFLNDPRRLNVALTRAKFGLVVLGNPKVLSKHPLWHYLLMHFKEKNCLVEGALSNLQVSMVQFSRPRQTYRGPQRYQMAYQTPANGTITGSRLPGGIGPATNPVNLPATRQSGRPATEYNDSGSVIGYIPDDVSSIHSAAVTSAFPPMFRGFNMDSWPTLPGRNEGGGVMLPPSTTDAASEDHRHTSLSQSDRLKRYVESSSGQNYKPEGSVFGGSSVMGGVGLRRDIDDDVRSVSTAFASQVAYD</sequence>
<gene>
    <name evidence="18" type="ORF">PCON_07616</name>
</gene>
<feature type="region of interest" description="C4" evidence="15">
    <location>
        <begin position="142"/>
        <end position="172"/>
    </location>
</feature>
<dbReference type="Gene3D" id="6.10.140.1240">
    <property type="match status" value="1"/>
</dbReference>
<dbReference type="Pfam" id="PF13087">
    <property type="entry name" value="AAA_12"/>
    <property type="match status" value="1"/>
</dbReference>
<dbReference type="CDD" id="cd18039">
    <property type="entry name" value="DEXXQc_UPF1"/>
    <property type="match status" value="1"/>
</dbReference>
<dbReference type="InterPro" id="IPR018999">
    <property type="entry name" value="UPF1_CH/ZBD"/>
</dbReference>
<evidence type="ECO:0000256" key="8">
    <source>
        <dbReference type="ARBA" id="ARBA00022806"/>
    </source>
</evidence>
<dbReference type="Pfam" id="PF18141">
    <property type="entry name" value="UPF1_1B_dom"/>
    <property type="match status" value="1"/>
</dbReference>
<feature type="region of interest" description="C3H" evidence="15">
    <location>
        <begin position="82"/>
        <end position="114"/>
    </location>
</feature>
<dbReference type="InterPro" id="IPR041677">
    <property type="entry name" value="DNA2/NAM7_AAA_11"/>
</dbReference>